<evidence type="ECO:0000256" key="2">
    <source>
        <dbReference type="ARBA" id="ARBA00023134"/>
    </source>
</evidence>
<dbReference type="GO" id="GO:0005525">
    <property type="term" value="F:GTP binding"/>
    <property type="evidence" value="ECO:0007669"/>
    <property type="project" value="UniProtKB-KW"/>
</dbReference>
<dbReference type="EMBL" id="RRYP01023997">
    <property type="protein sequence ID" value="TNV72151.1"/>
    <property type="molecule type" value="Genomic_DNA"/>
</dbReference>
<evidence type="ECO:0000256" key="1">
    <source>
        <dbReference type="ARBA" id="ARBA00022741"/>
    </source>
</evidence>
<feature type="binding site" evidence="4">
    <location>
        <position position="56"/>
    </location>
    <ligand>
        <name>Mg(2+)</name>
        <dbReference type="ChEBI" id="CHEBI:18420"/>
    </ligand>
</feature>
<feature type="binding site" evidence="3">
    <location>
        <begin position="21"/>
        <end position="28"/>
    </location>
    <ligand>
        <name>GTP</name>
        <dbReference type="ChEBI" id="CHEBI:37565"/>
    </ligand>
</feature>
<name>A0A8J8NBW9_HALGN</name>
<comment type="caution">
    <text evidence="5">The sequence shown here is derived from an EMBL/GenBank/DDBJ whole genome shotgun (WGS) entry which is preliminary data.</text>
</comment>
<keyword evidence="2 3" id="KW-0342">GTP-binding</keyword>
<sequence>MKWEIIKMQEFKRNSRVLFLGLESSGKSLLIKRLQCINKDVKDKTQFDEHTSTQPTTGFDTKVLLKSGKEFSINEVGSSMLANWNAFILDSQTIIFVIDLENRPQLSQAAFELDMLANVHLADKSIPILVVFNKQDRCLERSIGDQRFIEQMFEDSFEKVDIMYASALTGEGCMQVHEWIMTELHKQQKSSKQSKASCCASLFD</sequence>
<keyword evidence="4" id="KW-0460">Magnesium</keyword>
<reference evidence="5" key="1">
    <citation type="submission" date="2019-06" db="EMBL/GenBank/DDBJ databases">
        <authorList>
            <person name="Zheng W."/>
        </authorList>
    </citation>
    <scope>NUCLEOTIDE SEQUENCE</scope>
    <source>
        <strain evidence="5">QDHG01</strain>
    </source>
</reference>
<dbReference type="InterPro" id="IPR006689">
    <property type="entry name" value="Small_GTPase_ARF/SAR"/>
</dbReference>
<keyword evidence="4" id="KW-0479">Metal-binding</keyword>
<accession>A0A8J8NBW9</accession>
<dbReference type="GO" id="GO:0046872">
    <property type="term" value="F:metal ion binding"/>
    <property type="evidence" value="ECO:0007669"/>
    <property type="project" value="UniProtKB-KW"/>
</dbReference>
<proteinExistence type="predicted"/>
<dbReference type="SMART" id="SM00177">
    <property type="entry name" value="ARF"/>
    <property type="match status" value="1"/>
</dbReference>
<dbReference type="PANTHER" id="PTHR46688">
    <property type="entry name" value="ADP-RIBOSYLATION FACTOR-LIKE PROTEIN 16"/>
    <property type="match status" value="1"/>
</dbReference>
<dbReference type="GO" id="GO:0003924">
    <property type="term" value="F:GTPase activity"/>
    <property type="evidence" value="ECO:0007669"/>
    <property type="project" value="InterPro"/>
</dbReference>
<dbReference type="Pfam" id="PF00025">
    <property type="entry name" value="Arf"/>
    <property type="match status" value="1"/>
</dbReference>
<feature type="binding site" evidence="3">
    <location>
        <begin position="133"/>
        <end position="136"/>
    </location>
    <ligand>
        <name>GTP</name>
        <dbReference type="ChEBI" id="CHEBI:37565"/>
    </ligand>
</feature>
<dbReference type="Gene3D" id="3.40.50.300">
    <property type="entry name" value="P-loop containing nucleotide triphosphate hydrolases"/>
    <property type="match status" value="1"/>
</dbReference>
<evidence type="ECO:0008006" key="7">
    <source>
        <dbReference type="Google" id="ProtNLM"/>
    </source>
</evidence>
<evidence type="ECO:0000256" key="4">
    <source>
        <dbReference type="PIRSR" id="PIRSR606689-2"/>
    </source>
</evidence>
<dbReference type="PANTHER" id="PTHR46688:SF1">
    <property type="entry name" value="ADP-RIBOSYLATION FACTOR-LIKE PROTEIN 16"/>
    <property type="match status" value="1"/>
</dbReference>
<dbReference type="InterPro" id="IPR027417">
    <property type="entry name" value="P-loop_NTPase"/>
</dbReference>
<dbReference type="PROSITE" id="PS51417">
    <property type="entry name" value="ARF"/>
    <property type="match status" value="1"/>
</dbReference>
<evidence type="ECO:0000313" key="6">
    <source>
        <dbReference type="Proteomes" id="UP000785679"/>
    </source>
</evidence>
<dbReference type="Proteomes" id="UP000785679">
    <property type="component" value="Unassembled WGS sequence"/>
</dbReference>
<evidence type="ECO:0000256" key="3">
    <source>
        <dbReference type="PIRSR" id="PIRSR606689-1"/>
    </source>
</evidence>
<gene>
    <name evidence="5" type="ORF">FGO68_gene15256</name>
</gene>
<organism evidence="5 6">
    <name type="scientific">Halteria grandinella</name>
    <dbReference type="NCBI Taxonomy" id="5974"/>
    <lineage>
        <taxon>Eukaryota</taxon>
        <taxon>Sar</taxon>
        <taxon>Alveolata</taxon>
        <taxon>Ciliophora</taxon>
        <taxon>Intramacronucleata</taxon>
        <taxon>Spirotrichea</taxon>
        <taxon>Stichotrichia</taxon>
        <taxon>Sporadotrichida</taxon>
        <taxon>Halteriidae</taxon>
        <taxon>Halteria</taxon>
    </lineage>
</organism>
<keyword evidence="6" id="KW-1185">Reference proteome</keyword>
<protein>
    <recommendedName>
        <fullName evidence="7">ADP-ribosylation factor-like protein</fullName>
    </recommendedName>
</protein>
<evidence type="ECO:0000313" key="5">
    <source>
        <dbReference type="EMBL" id="TNV72151.1"/>
    </source>
</evidence>
<keyword evidence="1 3" id="KW-0547">Nucleotide-binding</keyword>
<feature type="binding site" evidence="4">
    <location>
        <position position="28"/>
    </location>
    <ligand>
        <name>Mg(2+)</name>
        <dbReference type="ChEBI" id="CHEBI:18420"/>
    </ligand>
</feature>
<dbReference type="AlphaFoldDB" id="A0A8J8NBW9"/>
<dbReference type="OrthoDB" id="365445at2759"/>
<dbReference type="SUPFAM" id="SSF52540">
    <property type="entry name" value="P-loop containing nucleoside triphosphate hydrolases"/>
    <property type="match status" value="1"/>
</dbReference>